<evidence type="ECO:0000313" key="16">
    <source>
        <dbReference type="EMBL" id="KRM26380.1"/>
    </source>
</evidence>
<keyword evidence="7 13" id="KW-0547">Nucleotide-binding</keyword>
<dbReference type="PROSITE" id="PS50862">
    <property type="entry name" value="AA_TRNA_LIGASE_II"/>
    <property type="match status" value="1"/>
</dbReference>
<dbReference type="InterPro" id="IPR002313">
    <property type="entry name" value="Lys-tRNA-ligase_II"/>
</dbReference>
<dbReference type="Gene3D" id="2.40.50.140">
    <property type="entry name" value="Nucleic acid-binding proteins"/>
    <property type="match status" value="1"/>
</dbReference>
<name>A0A0R1XHQ1_9LACO</name>
<dbReference type="InterPro" id="IPR004364">
    <property type="entry name" value="Aa-tRNA-synt_II"/>
</dbReference>
<evidence type="ECO:0000256" key="10">
    <source>
        <dbReference type="ARBA" id="ARBA00022917"/>
    </source>
</evidence>
<dbReference type="InterPro" id="IPR044136">
    <property type="entry name" value="Lys-tRNA-ligase_II_N"/>
</dbReference>
<dbReference type="PATRIC" id="fig|1122147.4.peg.43"/>
<gene>
    <name evidence="13" type="primary">lysS</name>
    <name evidence="16" type="ORF">FC91_GL000044</name>
</gene>
<dbReference type="GO" id="GO:0016740">
    <property type="term" value="F:transferase activity"/>
    <property type="evidence" value="ECO:0007669"/>
    <property type="project" value="UniProtKB-ARBA"/>
</dbReference>
<sequence>MANQKDGQVNDQIMVRREKMEELRKLGIDPFGKRFDTTTNAQELHTKLDEEDKDVVNAHTVRVVVAGRMMSKRGKGKVGFADIQDRTGRIQIYVRKDVVGEDNYYIFKRSDLGDFLGITGTMMKTDAGELTIRAEHVTFLTKALRPLPDKYHGLTNVEQRYRQRYLDLITNRESYDRFIKRSRIISAVREFLDANGFIEVETPVLHTQAGGASARPFVTHHNALDIDLYLRIALELHLKRLIVGGMERVYEIGRVFRNEGIDTKHNPEFTELESYAAYFDFTDVMDETEGIFRYAANKVLGSGKVTYQGETVDLDQPFKRVHMVDAIKEKTGVDFWPEMSVADAQKLADEHGVKYEGYWKVGHIINAFFEQFVEETLKEPTFIYGHPIEISPLAKKNSDDPRFTDRFELYILGNEYGNAFTELNDPIDQRERFEAQAAERAAGNDEAQGIDEDFIAALEYGMPPTGGLGIGIDRLVMLLTDAPSIRDVLLFPTMRPDTTDDAEADAIADVHEDNQKK</sequence>
<evidence type="ECO:0000259" key="15">
    <source>
        <dbReference type="PROSITE" id="PS50862"/>
    </source>
</evidence>
<keyword evidence="6 13" id="KW-0479">Metal-binding</keyword>
<dbReference type="GO" id="GO:0000049">
    <property type="term" value="F:tRNA binding"/>
    <property type="evidence" value="ECO:0007669"/>
    <property type="project" value="TreeGrafter"/>
</dbReference>
<feature type="domain" description="Aminoacyl-transfer RNA synthetases class-II family profile" evidence="15">
    <location>
        <begin position="181"/>
        <end position="496"/>
    </location>
</feature>
<dbReference type="CDD" id="cd00775">
    <property type="entry name" value="LysRS_core"/>
    <property type="match status" value="1"/>
</dbReference>
<evidence type="ECO:0000256" key="9">
    <source>
        <dbReference type="ARBA" id="ARBA00022842"/>
    </source>
</evidence>
<dbReference type="NCBIfam" id="TIGR00499">
    <property type="entry name" value="lysS_bact"/>
    <property type="match status" value="1"/>
</dbReference>
<comment type="catalytic activity">
    <reaction evidence="12 13 14">
        <text>tRNA(Lys) + L-lysine + ATP = L-lysyl-tRNA(Lys) + AMP + diphosphate</text>
        <dbReference type="Rhea" id="RHEA:20792"/>
        <dbReference type="Rhea" id="RHEA-COMP:9696"/>
        <dbReference type="Rhea" id="RHEA-COMP:9697"/>
        <dbReference type="ChEBI" id="CHEBI:30616"/>
        <dbReference type="ChEBI" id="CHEBI:32551"/>
        <dbReference type="ChEBI" id="CHEBI:33019"/>
        <dbReference type="ChEBI" id="CHEBI:78442"/>
        <dbReference type="ChEBI" id="CHEBI:78529"/>
        <dbReference type="ChEBI" id="CHEBI:456215"/>
        <dbReference type="EC" id="6.1.1.6"/>
    </reaction>
</comment>
<keyword evidence="4 13" id="KW-0963">Cytoplasm</keyword>
<dbReference type="GO" id="GO:0140096">
    <property type="term" value="F:catalytic activity, acting on a protein"/>
    <property type="evidence" value="ECO:0007669"/>
    <property type="project" value="UniProtKB-ARBA"/>
</dbReference>
<dbReference type="eggNOG" id="COG1190">
    <property type="taxonomic scope" value="Bacteria"/>
</dbReference>
<dbReference type="GO" id="GO:0006430">
    <property type="term" value="P:lysyl-tRNA aminoacylation"/>
    <property type="evidence" value="ECO:0007669"/>
    <property type="project" value="UniProtKB-UniRule"/>
</dbReference>
<dbReference type="SUPFAM" id="SSF50249">
    <property type="entry name" value="Nucleic acid-binding proteins"/>
    <property type="match status" value="1"/>
</dbReference>
<feature type="binding site" evidence="13">
    <location>
        <position position="415"/>
    </location>
    <ligand>
        <name>Mg(2+)</name>
        <dbReference type="ChEBI" id="CHEBI:18420"/>
        <label>2</label>
    </ligand>
</feature>
<evidence type="ECO:0000256" key="14">
    <source>
        <dbReference type="RuleBase" id="RU000336"/>
    </source>
</evidence>
<dbReference type="Pfam" id="PF00152">
    <property type="entry name" value="tRNA-synt_2"/>
    <property type="match status" value="1"/>
</dbReference>
<feature type="binding site" evidence="13">
    <location>
        <position position="408"/>
    </location>
    <ligand>
        <name>Mg(2+)</name>
        <dbReference type="ChEBI" id="CHEBI:18420"/>
        <label>1</label>
    </ligand>
</feature>
<comment type="subunit">
    <text evidence="3 13">Homodimer.</text>
</comment>
<dbReference type="InterPro" id="IPR018149">
    <property type="entry name" value="Lys-tRNA-synth_II_C"/>
</dbReference>
<comment type="subcellular location">
    <subcellularLocation>
        <location evidence="1 13">Cytoplasm</location>
    </subcellularLocation>
</comment>
<dbReference type="EC" id="6.1.1.6" evidence="13"/>
<dbReference type="PRINTS" id="PR00982">
    <property type="entry name" value="TRNASYNTHLYS"/>
</dbReference>
<reference evidence="16 17" key="1">
    <citation type="journal article" date="2015" name="Genome Announc.">
        <title>Expanding the biotechnology potential of lactobacilli through comparative genomics of 213 strains and associated genera.</title>
        <authorList>
            <person name="Sun Z."/>
            <person name="Harris H.M."/>
            <person name="McCann A."/>
            <person name="Guo C."/>
            <person name="Argimon S."/>
            <person name="Zhang W."/>
            <person name="Yang X."/>
            <person name="Jeffery I.B."/>
            <person name="Cooney J.C."/>
            <person name="Kagawa T.F."/>
            <person name="Liu W."/>
            <person name="Song Y."/>
            <person name="Salvetti E."/>
            <person name="Wrobel A."/>
            <person name="Rasinkangas P."/>
            <person name="Parkhill J."/>
            <person name="Rea M.C."/>
            <person name="O'Sullivan O."/>
            <person name="Ritari J."/>
            <person name="Douillard F.P."/>
            <person name="Paul Ross R."/>
            <person name="Yang R."/>
            <person name="Briner A.E."/>
            <person name="Felis G.E."/>
            <person name="de Vos W.M."/>
            <person name="Barrangou R."/>
            <person name="Klaenhammer T.R."/>
            <person name="Caufield P.W."/>
            <person name="Cui Y."/>
            <person name="Zhang H."/>
            <person name="O'Toole P.W."/>
        </authorList>
    </citation>
    <scope>NUCLEOTIDE SEQUENCE [LARGE SCALE GENOMIC DNA]</scope>
    <source>
        <strain evidence="16 17">DSM 16991</strain>
    </source>
</reference>
<evidence type="ECO:0000313" key="17">
    <source>
        <dbReference type="Proteomes" id="UP000050949"/>
    </source>
</evidence>
<dbReference type="InterPro" id="IPR004365">
    <property type="entry name" value="NA-bd_OB_tRNA"/>
</dbReference>
<keyword evidence="8 13" id="KW-0067">ATP-binding</keyword>
<comment type="cofactor">
    <cofactor evidence="13 14">
        <name>Mg(2+)</name>
        <dbReference type="ChEBI" id="CHEBI:18420"/>
    </cofactor>
    <text evidence="13 14">Binds 3 Mg(2+) ions per subunit.</text>
</comment>
<proteinExistence type="inferred from homology"/>
<dbReference type="Gene3D" id="3.30.930.10">
    <property type="entry name" value="Bira Bifunctional Protein, Domain 2"/>
    <property type="match status" value="1"/>
</dbReference>
<evidence type="ECO:0000256" key="4">
    <source>
        <dbReference type="ARBA" id="ARBA00022490"/>
    </source>
</evidence>
<dbReference type="InterPro" id="IPR045864">
    <property type="entry name" value="aa-tRNA-synth_II/BPL/LPL"/>
</dbReference>
<feature type="binding site" evidence="13">
    <location>
        <position position="415"/>
    </location>
    <ligand>
        <name>Mg(2+)</name>
        <dbReference type="ChEBI" id="CHEBI:18420"/>
        <label>1</label>
    </ligand>
</feature>
<evidence type="ECO:0000256" key="3">
    <source>
        <dbReference type="ARBA" id="ARBA00011738"/>
    </source>
</evidence>
<evidence type="ECO:0000256" key="1">
    <source>
        <dbReference type="ARBA" id="ARBA00004496"/>
    </source>
</evidence>
<protein>
    <recommendedName>
        <fullName evidence="13">Lysine--tRNA ligase</fullName>
        <ecNumber evidence="13">6.1.1.6</ecNumber>
    </recommendedName>
    <alternativeName>
        <fullName evidence="13">Lysyl-tRNA synthetase</fullName>
        <shortName evidence="13">LysRS</shortName>
    </alternativeName>
</protein>
<dbReference type="PANTHER" id="PTHR42918:SF15">
    <property type="entry name" value="LYSINE--TRNA LIGASE, CHLOROPLASTIC_MITOCHONDRIAL"/>
    <property type="match status" value="1"/>
</dbReference>
<dbReference type="SUPFAM" id="SSF55681">
    <property type="entry name" value="Class II aaRS and biotin synthetases"/>
    <property type="match status" value="1"/>
</dbReference>
<accession>A0A0R1XHQ1</accession>
<dbReference type="NCBIfam" id="NF001756">
    <property type="entry name" value="PRK00484.1"/>
    <property type="match status" value="1"/>
</dbReference>
<comment type="similarity">
    <text evidence="2 13">Belongs to the class-II aminoacyl-tRNA synthetase family.</text>
</comment>
<dbReference type="PANTHER" id="PTHR42918">
    <property type="entry name" value="LYSYL-TRNA SYNTHETASE"/>
    <property type="match status" value="1"/>
</dbReference>
<evidence type="ECO:0000256" key="2">
    <source>
        <dbReference type="ARBA" id="ARBA00008226"/>
    </source>
</evidence>
<evidence type="ECO:0000256" key="6">
    <source>
        <dbReference type="ARBA" id="ARBA00022723"/>
    </source>
</evidence>
<evidence type="ECO:0000256" key="5">
    <source>
        <dbReference type="ARBA" id="ARBA00022598"/>
    </source>
</evidence>
<keyword evidence="5 13" id="KW-0436">Ligase</keyword>
<dbReference type="InterPro" id="IPR012340">
    <property type="entry name" value="NA-bd_OB-fold"/>
</dbReference>
<evidence type="ECO:0000256" key="12">
    <source>
        <dbReference type="ARBA" id="ARBA00048573"/>
    </source>
</evidence>
<organism evidence="16 17">
    <name type="scientific">Schleiferilactobacillus harbinensis DSM 16991</name>
    <dbReference type="NCBI Taxonomy" id="1122147"/>
    <lineage>
        <taxon>Bacteria</taxon>
        <taxon>Bacillati</taxon>
        <taxon>Bacillota</taxon>
        <taxon>Bacilli</taxon>
        <taxon>Lactobacillales</taxon>
        <taxon>Lactobacillaceae</taxon>
        <taxon>Schleiferilactobacillus</taxon>
    </lineage>
</organism>
<keyword evidence="10 13" id="KW-0648">Protein biosynthesis</keyword>
<dbReference type="GO" id="GO:0005524">
    <property type="term" value="F:ATP binding"/>
    <property type="evidence" value="ECO:0007669"/>
    <property type="project" value="UniProtKB-UniRule"/>
</dbReference>
<dbReference type="Pfam" id="PF01336">
    <property type="entry name" value="tRNA_anti-codon"/>
    <property type="match status" value="1"/>
</dbReference>
<evidence type="ECO:0000256" key="7">
    <source>
        <dbReference type="ARBA" id="ARBA00022741"/>
    </source>
</evidence>
<comment type="caution">
    <text evidence="16">The sequence shown here is derived from an EMBL/GenBank/DDBJ whole genome shotgun (WGS) entry which is preliminary data.</text>
</comment>
<dbReference type="FunFam" id="2.40.50.140:FF:000024">
    <property type="entry name" value="Lysine--tRNA ligase"/>
    <property type="match status" value="1"/>
</dbReference>
<dbReference type="GO" id="GO:0005829">
    <property type="term" value="C:cytosol"/>
    <property type="evidence" value="ECO:0007669"/>
    <property type="project" value="TreeGrafter"/>
</dbReference>
<dbReference type="GO" id="GO:0000287">
    <property type="term" value="F:magnesium ion binding"/>
    <property type="evidence" value="ECO:0007669"/>
    <property type="project" value="UniProtKB-UniRule"/>
</dbReference>
<keyword evidence="9 13" id="KW-0460">Magnesium</keyword>
<dbReference type="HAMAP" id="MF_00252">
    <property type="entry name" value="Lys_tRNA_synth_class2"/>
    <property type="match status" value="1"/>
</dbReference>
<evidence type="ECO:0000256" key="8">
    <source>
        <dbReference type="ARBA" id="ARBA00022840"/>
    </source>
</evidence>
<dbReference type="InterPro" id="IPR006195">
    <property type="entry name" value="aa-tRNA-synth_II"/>
</dbReference>
<dbReference type="AlphaFoldDB" id="A0A0R1XHQ1"/>
<evidence type="ECO:0000256" key="13">
    <source>
        <dbReference type="HAMAP-Rule" id="MF_00252"/>
    </source>
</evidence>
<dbReference type="Proteomes" id="UP000050949">
    <property type="component" value="Unassembled WGS sequence"/>
</dbReference>
<dbReference type="FunFam" id="3.30.930.10:FF:000001">
    <property type="entry name" value="Lysine--tRNA ligase"/>
    <property type="match status" value="1"/>
</dbReference>
<dbReference type="EMBL" id="AZFW01000076">
    <property type="protein sequence ID" value="KRM26380.1"/>
    <property type="molecule type" value="Genomic_DNA"/>
</dbReference>
<dbReference type="GO" id="GO:0004824">
    <property type="term" value="F:lysine-tRNA ligase activity"/>
    <property type="evidence" value="ECO:0007669"/>
    <property type="project" value="UniProtKB-UniRule"/>
</dbReference>
<keyword evidence="11 13" id="KW-0030">Aminoacyl-tRNA synthetase</keyword>
<dbReference type="CDD" id="cd04322">
    <property type="entry name" value="LysRS_N"/>
    <property type="match status" value="1"/>
</dbReference>
<evidence type="ECO:0000256" key="11">
    <source>
        <dbReference type="ARBA" id="ARBA00023146"/>
    </source>
</evidence>